<dbReference type="CDD" id="cd12148">
    <property type="entry name" value="fungal_TF_MHR"/>
    <property type="match status" value="1"/>
</dbReference>
<keyword evidence="9" id="KW-1185">Reference proteome</keyword>
<evidence type="ECO:0000256" key="5">
    <source>
        <dbReference type="ARBA" id="ARBA00023242"/>
    </source>
</evidence>
<dbReference type="GO" id="GO:0006351">
    <property type="term" value="P:DNA-templated transcription"/>
    <property type="evidence" value="ECO:0007669"/>
    <property type="project" value="InterPro"/>
</dbReference>
<keyword evidence="2" id="KW-0479">Metal-binding</keyword>
<feature type="compositionally biased region" description="Polar residues" evidence="6">
    <location>
        <begin position="577"/>
        <end position="588"/>
    </location>
</feature>
<dbReference type="GO" id="GO:0003677">
    <property type="term" value="F:DNA binding"/>
    <property type="evidence" value="ECO:0007669"/>
    <property type="project" value="InterPro"/>
</dbReference>
<dbReference type="InterPro" id="IPR007219">
    <property type="entry name" value="XnlR_reg_dom"/>
</dbReference>
<dbReference type="PANTHER" id="PTHR47338">
    <property type="entry name" value="ZN(II)2CYS6 TRANSCRIPTION FACTOR (EUROFUNG)-RELATED"/>
    <property type="match status" value="1"/>
</dbReference>
<evidence type="ECO:0000259" key="7">
    <source>
        <dbReference type="SMART" id="SM00906"/>
    </source>
</evidence>
<evidence type="ECO:0000256" key="3">
    <source>
        <dbReference type="ARBA" id="ARBA00023015"/>
    </source>
</evidence>
<dbReference type="PANTHER" id="PTHR47338:SF4">
    <property type="entry name" value="ZN(II)2CYS6 TRANSCRIPTION FACTOR (EUROFUNG)"/>
    <property type="match status" value="1"/>
</dbReference>
<feature type="domain" description="Xylanolytic transcriptional activator regulatory" evidence="7">
    <location>
        <begin position="12"/>
        <end position="86"/>
    </location>
</feature>
<sequence>MAYYAAGKGKKAYTTLYNSVSMAYAMELHRESPTNAELSPTDRELRRRLFWSCYIMDRFNNCGSKRPSIISDSTIRLKLPSYAPHAAAMPAEGKPFNDGPNLQFSHDPSRQEQGAITLLIDIVRILGLTNHYIAGGGVAGDHHFPWHSGSTLSKIRNELNIWAASTQNCFASVESVFGHAESTTLFLSKLVYHLTHILIYRNFLPINLNELRGTGQHQSWQIEATTQCFVHANLTAELVEMGRRDLCMEWPAFVGYCICTAGSVHVHGHHYQGQAGEVFSLSGHYLQKEYDQLTMLSSIWAGVGHQKKTLEAIAAFHSQLVSSQDGQVQFSPVYLEDFFDRYPGFVFEGPHVSFQNISDLEDQKPGPWPFSQLTFQDSIHTKPIQPTLAHRRSSQMTTVQASQKSNSEQQDMFKSGFSNQQQQFQANIVAQDRSGAITGATAKLSSTQNVTKEAAPFSSPFSFSPSLAFASTFKGNMHDIMDASSPFTFPFSPVTLDDIPTYCTSRGSVLFSNGQPAQYQAESSRVHEPPSVDIQSQNGSHLTPASEGDPFLKLLEELAQNEQNQGGPSELDFFLNPTMNDTVDPQTG</sequence>
<name>A0A0G2EP31_PHACM</name>
<gene>
    <name evidence="8" type="ORF">UCRPC4_g02654</name>
</gene>
<dbReference type="EMBL" id="LCWF01000064">
    <property type="protein sequence ID" value="KKY23841.1"/>
    <property type="molecule type" value="Genomic_DNA"/>
</dbReference>
<comment type="subcellular location">
    <subcellularLocation>
        <location evidence="1">Nucleus</location>
    </subcellularLocation>
</comment>
<keyword evidence="3" id="KW-0805">Transcription regulation</keyword>
<evidence type="ECO:0000256" key="1">
    <source>
        <dbReference type="ARBA" id="ARBA00004123"/>
    </source>
</evidence>
<feature type="region of interest" description="Disordered" evidence="6">
    <location>
        <begin position="559"/>
        <end position="588"/>
    </location>
</feature>
<dbReference type="Pfam" id="PF04082">
    <property type="entry name" value="Fungal_trans"/>
    <property type="match status" value="1"/>
</dbReference>
<evidence type="ECO:0000313" key="9">
    <source>
        <dbReference type="Proteomes" id="UP000053317"/>
    </source>
</evidence>
<accession>A0A0G2EP31</accession>
<reference evidence="8 9" key="1">
    <citation type="submission" date="2015-05" db="EMBL/GenBank/DDBJ databases">
        <title>Distinctive expansion of gene families associated with plant cell wall degradation and secondary metabolism in the genomes of grapevine trunk pathogens.</title>
        <authorList>
            <person name="Lawrence D.P."/>
            <person name="Travadon R."/>
            <person name="Rolshausen P.E."/>
            <person name="Baumgartner K."/>
        </authorList>
    </citation>
    <scope>NUCLEOTIDE SEQUENCE [LARGE SCALE GENOMIC DNA]</scope>
    <source>
        <strain evidence="8">UCRPC4</strain>
    </source>
</reference>
<dbReference type="AlphaFoldDB" id="A0A0G2EP31"/>
<feature type="compositionally biased region" description="Polar residues" evidence="6">
    <location>
        <begin position="533"/>
        <end position="543"/>
    </location>
</feature>
<evidence type="ECO:0000256" key="2">
    <source>
        <dbReference type="ARBA" id="ARBA00022723"/>
    </source>
</evidence>
<keyword evidence="5" id="KW-0539">Nucleus</keyword>
<proteinExistence type="predicted"/>
<dbReference type="Proteomes" id="UP000053317">
    <property type="component" value="Unassembled WGS sequence"/>
</dbReference>
<evidence type="ECO:0000256" key="6">
    <source>
        <dbReference type="SAM" id="MobiDB-lite"/>
    </source>
</evidence>
<organism evidence="8 9">
    <name type="scientific">Phaeomoniella chlamydospora</name>
    <name type="common">Phaeoacremonium chlamydosporum</name>
    <dbReference type="NCBI Taxonomy" id="158046"/>
    <lineage>
        <taxon>Eukaryota</taxon>
        <taxon>Fungi</taxon>
        <taxon>Dikarya</taxon>
        <taxon>Ascomycota</taxon>
        <taxon>Pezizomycotina</taxon>
        <taxon>Eurotiomycetes</taxon>
        <taxon>Chaetothyriomycetidae</taxon>
        <taxon>Phaeomoniellales</taxon>
        <taxon>Phaeomoniellaceae</taxon>
        <taxon>Phaeomoniella</taxon>
    </lineage>
</organism>
<dbReference type="SMART" id="SM00906">
    <property type="entry name" value="Fungal_trans"/>
    <property type="match status" value="1"/>
</dbReference>
<comment type="caution">
    <text evidence="8">The sequence shown here is derived from an EMBL/GenBank/DDBJ whole genome shotgun (WGS) entry which is preliminary data.</text>
</comment>
<dbReference type="GO" id="GO:0000981">
    <property type="term" value="F:DNA-binding transcription factor activity, RNA polymerase II-specific"/>
    <property type="evidence" value="ECO:0007669"/>
    <property type="project" value="InterPro"/>
</dbReference>
<dbReference type="OrthoDB" id="5297881at2759"/>
<feature type="region of interest" description="Disordered" evidence="6">
    <location>
        <begin position="515"/>
        <end position="547"/>
    </location>
</feature>
<evidence type="ECO:0000313" key="8">
    <source>
        <dbReference type="EMBL" id="KKY23841.1"/>
    </source>
</evidence>
<keyword evidence="4" id="KW-0804">Transcription</keyword>
<dbReference type="GO" id="GO:0008270">
    <property type="term" value="F:zinc ion binding"/>
    <property type="evidence" value="ECO:0007669"/>
    <property type="project" value="InterPro"/>
</dbReference>
<evidence type="ECO:0000256" key="4">
    <source>
        <dbReference type="ARBA" id="ARBA00023163"/>
    </source>
</evidence>
<dbReference type="GO" id="GO:0005634">
    <property type="term" value="C:nucleus"/>
    <property type="evidence" value="ECO:0007669"/>
    <property type="project" value="UniProtKB-SubCell"/>
</dbReference>
<reference evidence="8 9" key="2">
    <citation type="submission" date="2015-05" db="EMBL/GenBank/DDBJ databases">
        <authorList>
            <person name="Morales-Cruz A."/>
            <person name="Amrine K.C."/>
            <person name="Cantu D."/>
        </authorList>
    </citation>
    <scope>NUCLEOTIDE SEQUENCE [LARGE SCALE GENOMIC DNA]</scope>
    <source>
        <strain evidence="8">UCRPC4</strain>
    </source>
</reference>
<protein>
    <submittedName>
        <fullName evidence="8">Putative fungal specific transcription</fullName>
    </submittedName>
</protein>
<dbReference type="InterPro" id="IPR050815">
    <property type="entry name" value="TF_fung"/>
</dbReference>